<dbReference type="InterPro" id="IPR051200">
    <property type="entry name" value="Host-pathogen_enzymatic-act"/>
</dbReference>
<dbReference type="InterPro" id="IPR013783">
    <property type="entry name" value="Ig-like_fold"/>
</dbReference>
<dbReference type="InterPro" id="IPR000601">
    <property type="entry name" value="PKD_dom"/>
</dbReference>
<protein>
    <submittedName>
        <fullName evidence="2">PKD domain-containing protein</fullName>
    </submittedName>
</protein>
<dbReference type="PANTHER" id="PTHR47197:SF3">
    <property type="entry name" value="DIHYDRO-HEME D1 DEHYDROGENASE"/>
    <property type="match status" value="1"/>
</dbReference>
<dbReference type="AlphaFoldDB" id="A0A4R5AZ88"/>
<dbReference type="PANTHER" id="PTHR47197">
    <property type="entry name" value="PROTEIN NIRF"/>
    <property type="match status" value="1"/>
</dbReference>
<dbReference type="Pfam" id="PF18911">
    <property type="entry name" value="PKD_4"/>
    <property type="match status" value="1"/>
</dbReference>
<organism evidence="2 3">
    <name type="scientific">Actinomadura rubrisoli</name>
    <dbReference type="NCBI Taxonomy" id="2530368"/>
    <lineage>
        <taxon>Bacteria</taxon>
        <taxon>Bacillati</taxon>
        <taxon>Actinomycetota</taxon>
        <taxon>Actinomycetes</taxon>
        <taxon>Streptosporangiales</taxon>
        <taxon>Thermomonosporaceae</taxon>
        <taxon>Actinomadura</taxon>
    </lineage>
</organism>
<dbReference type="EMBL" id="SMKU01000210">
    <property type="protein sequence ID" value="TDD76584.1"/>
    <property type="molecule type" value="Genomic_DNA"/>
</dbReference>
<dbReference type="OrthoDB" id="3395603at2"/>
<dbReference type="InterPro" id="IPR019405">
    <property type="entry name" value="Lactonase_7-beta_prop"/>
</dbReference>
<sequence>MLDERAGVLHLVLQRRGPEVGEGGRVRAVDDQLPAQCHVTSYTGYLNGPQLVFSLGDVSTRPGLTVTTRELFTVAAPTAIEPDGPRIRDTGVDTKSIRHPATRVATAVLVTATTLTATAHQATADPAPRPRALYTTNGGTADISTFTIGPDGRLTRLDPPVKTGDDPRGIALTPDGRTAYAVSNGQVGVYAVDAQGRLSPRGRPEPTGPTPFGVAVRPNGRTLYVTDHDDGTVSVFTIGGDGTLTRLGRPVPVGGDTPNGVAASTDGRFLFVSEGVPLAGNRGRLFTFSIGRDGALTPLGDPIVFESAGEGLSVTPDGRFVYLTTTVTDQIFGFRLSATGALTPVPGSPFQAPARPVGAAPTPDSRALYVTVGEFGTTPNGVWGFRIAADGSLTRVEPEPFASGAAPIWATATPDGRRVYAVNRDSGDVSGYDIAAGNALRPVPDSPFPTGGTNALLQSIVVRPDQGPRAAFTAVPSASAVKFDASASADLDGKVVRYGWDFGDGTVRPDGGPTPSHRYGRPGTFTVTLTVTDDEGCSTRLVFTGQTALCNGSPAATAHRTITVTR</sequence>
<dbReference type="SUPFAM" id="SSF50974">
    <property type="entry name" value="Nitrous oxide reductase, N-terminal domain"/>
    <property type="match status" value="1"/>
</dbReference>
<dbReference type="SUPFAM" id="SSF49299">
    <property type="entry name" value="PKD domain"/>
    <property type="match status" value="1"/>
</dbReference>
<comment type="caution">
    <text evidence="2">The sequence shown here is derived from an EMBL/GenBank/DDBJ whole genome shotgun (WGS) entry which is preliminary data.</text>
</comment>
<dbReference type="InterPro" id="IPR011045">
    <property type="entry name" value="N2O_reductase_N"/>
</dbReference>
<feature type="domain" description="PKD" evidence="1">
    <location>
        <begin position="468"/>
        <end position="536"/>
    </location>
</feature>
<name>A0A4R5AZ88_9ACTN</name>
<dbReference type="InterPro" id="IPR015943">
    <property type="entry name" value="WD40/YVTN_repeat-like_dom_sf"/>
</dbReference>
<dbReference type="CDD" id="cd00146">
    <property type="entry name" value="PKD"/>
    <property type="match status" value="1"/>
</dbReference>
<accession>A0A4R5AZ88</accession>
<dbReference type="InterPro" id="IPR022409">
    <property type="entry name" value="PKD/Chitinase_dom"/>
</dbReference>
<dbReference type="Gene3D" id="2.130.10.10">
    <property type="entry name" value="YVTN repeat-like/Quinoprotein amine dehydrogenase"/>
    <property type="match status" value="3"/>
</dbReference>
<dbReference type="Pfam" id="PF10282">
    <property type="entry name" value="Lactonase"/>
    <property type="match status" value="1"/>
</dbReference>
<evidence type="ECO:0000259" key="1">
    <source>
        <dbReference type="PROSITE" id="PS50093"/>
    </source>
</evidence>
<evidence type="ECO:0000313" key="2">
    <source>
        <dbReference type="EMBL" id="TDD76584.1"/>
    </source>
</evidence>
<dbReference type="SMART" id="SM00089">
    <property type="entry name" value="PKD"/>
    <property type="match status" value="1"/>
</dbReference>
<dbReference type="PROSITE" id="PS50093">
    <property type="entry name" value="PKD"/>
    <property type="match status" value="1"/>
</dbReference>
<dbReference type="Gene3D" id="2.60.40.10">
    <property type="entry name" value="Immunoglobulins"/>
    <property type="match status" value="1"/>
</dbReference>
<proteinExistence type="predicted"/>
<dbReference type="Proteomes" id="UP000294513">
    <property type="component" value="Unassembled WGS sequence"/>
</dbReference>
<dbReference type="GO" id="GO:0005975">
    <property type="term" value="P:carbohydrate metabolic process"/>
    <property type="evidence" value="ECO:0007669"/>
    <property type="project" value="UniProtKB-ARBA"/>
</dbReference>
<evidence type="ECO:0000313" key="3">
    <source>
        <dbReference type="Proteomes" id="UP000294513"/>
    </source>
</evidence>
<gene>
    <name evidence="2" type="ORF">E1298_30630</name>
</gene>
<keyword evidence="3" id="KW-1185">Reference proteome</keyword>
<reference evidence="2 3" key="1">
    <citation type="submission" date="2019-03" db="EMBL/GenBank/DDBJ databases">
        <title>Draft genome sequences of novel Actinobacteria.</title>
        <authorList>
            <person name="Sahin N."/>
            <person name="Ay H."/>
            <person name="Saygin H."/>
        </authorList>
    </citation>
    <scope>NUCLEOTIDE SEQUENCE [LARGE SCALE GENOMIC DNA]</scope>
    <source>
        <strain evidence="2 3">H3C3</strain>
    </source>
</reference>
<dbReference type="InterPro" id="IPR035986">
    <property type="entry name" value="PKD_dom_sf"/>
</dbReference>